<dbReference type="AlphaFoldDB" id="A0A483CR66"/>
<dbReference type="EC" id="5.4.99.12" evidence="4"/>
<proteinExistence type="inferred from homology"/>
<dbReference type="OrthoDB" id="25720at2157"/>
<dbReference type="InterPro" id="IPR001406">
    <property type="entry name" value="PsdUridine_synth_TruA"/>
</dbReference>
<accession>A0A483CR66</accession>
<name>A0A483CR66_9EURY</name>
<dbReference type="Gene3D" id="3.30.70.660">
    <property type="entry name" value="Pseudouridine synthase I, catalytic domain, C-terminal subdomain"/>
    <property type="match status" value="1"/>
</dbReference>
<feature type="domain" description="Pseudouridine synthase I TruA alpha/beta" evidence="8">
    <location>
        <begin position="127"/>
        <end position="225"/>
    </location>
</feature>
<dbReference type="GO" id="GO:0160147">
    <property type="term" value="F:tRNA pseudouridine(38-40) synthase activity"/>
    <property type="evidence" value="ECO:0007669"/>
    <property type="project" value="UniProtKB-EC"/>
</dbReference>
<evidence type="ECO:0000256" key="2">
    <source>
        <dbReference type="ARBA" id="ARBA00022694"/>
    </source>
</evidence>
<reference evidence="9 10" key="1">
    <citation type="submission" date="2017-11" db="EMBL/GenBank/DDBJ databases">
        <title>Isolation and Characterization of Methanofollis Species from Methane Seep Offshore SW Taiwan.</title>
        <authorList>
            <person name="Teng N.-H."/>
            <person name="Lai M.-C."/>
            <person name="Chen S.-C."/>
        </authorList>
    </citation>
    <scope>NUCLEOTIDE SEQUENCE [LARGE SCALE GENOMIC DNA]</scope>
    <source>
        <strain evidence="9 10">FWC-SCC2</strain>
    </source>
</reference>
<comment type="caution">
    <text evidence="9">The sequence shown here is derived from an EMBL/GenBank/DDBJ whole genome shotgun (WGS) entry which is preliminary data.</text>
</comment>
<dbReference type="GO" id="GO:0031119">
    <property type="term" value="P:tRNA pseudouridine synthesis"/>
    <property type="evidence" value="ECO:0007669"/>
    <property type="project" value="UniProtKB-UniRule"/>
</dbReference>
<dbReference type="InterPro" id="IPR020103">
    <property type="entry name" value="PsdUridine_synth_cat_dom_sf"/>
</dbReference>
<comment type="caution">
    <text evidence="4">Lacks conserved residue(s) required for the propagation of feature annotation.</text>
</comment>
<protein>
    <recommendedName>
        <fullName evidence="4">tRNA pseudouridine synthase A</fullName>
        <ecNumber evidence="4">5.4.99.12</ecNumber>
    </recommendedName>
    <alternativeName>
        <fullName evidence="4">tRNA pseudouridine(38-40) synthase</fullName>
    </alternativeName>
    <alternativeName>
        <fullName evidence="4">tRNA pseudouridylate synthase I</fullName>
    </alternativeName>
    <alternativeName>
        <fullName evidence="4">tRNA-uridine isomerase I</fullName>
    </alternativeName>
</protein>
<sequence length="280" mass="30858">MRCAFRIGYWGEQFFGSQVQPDVRTVEGEVAAACRRLGLFDDPKEAGFTSAGRTDRGVHAAAQVVAFTTDLPGRAVAALPHELPKDIWCTGWAAVHDRFNPRKEALARTYRYYFGEHPGDLAAMNRAAALFVGEHDFTLFSRKSERSPIRRVLATSVAEEEGACVFQVTAESFLWNMVRCMAGALDAVGRGECGADGIADLLTGRGGRRPAAAPPHGLILTDVDYGFAFTPVRPSRKAMAALENRGRELRQKEGANRELHRFCLDVPREQAVDDELRHLP</sequence>
<evidence type="ECO:0000313" key="9">
    <source>
        <dbReference type="EMBL" id="TAJ45605.1"/>
    </source>
</evidence>
<dbReference type="Proteomes" id="UP000292580">
    <property type="component" value="Unassembled WGS sequence"/>
</dbReference>
<dbReference type="PANTHER" id="PTHR11142:SF0">
    <property type="entry name" value="TRNA PSEUDOURIDINE SYNTHASE-LIKE 1"/>
    <property type="match status" value="1"/>
</dbReference>
<dbReference type="PIRSF" id="PIRSF001430">
    <property type="entry name" value="tRNA_psdUrid_synth"/>
    <property type="match status" value="1"/>
</dbReference>
<dbReference type="EMBL" id="PGCL01000001">
    <property type="protein sequence ID" value="TAJ45605.1"/>
    <property type="molecule type" value="Genomic_DNA"/>
</dbReference>
<evidence type="ECO:0000313" key="10">
    <source>
        <dbReference type="Proteomes" id="UP000292580"/>
    </source>
</evidence>
<dbReference type="RefSeq" id="WP_130645966.1">
    <property type="nucleotide sequence ID" value="NZ_PGCL01000001.1"/>
</dbReference>
<keyword evidence="2 4" id="KW-0819">tRNA processing</keyword>
<dbReference type="Pfam" id="PF01416">
    <property type="entry name" value="PseudoU_synth_1"/>
    <property type="match status" value="1"/>
</dbReference>
<evidence type="ECO:0000256" key="6">
    <source>
        <dbReference type="PIRSR" id="PIRSR001430-2"/>
    </source>
</evidence>
<evidence type="ECO:0000256" key="7">
    <source>
        <dbReference type="RuleBase" id="RU003792"/>
    </source>
</evidence>
<feature type="active site" description="Nucleophile" evidence="4 5">
    <location>
        <position position="55"/>
    </location>
</feature>
<evidence type="ECO:0000256" key="4">
    <source>
        <dbReference type="HAMAP-Rule" id="MF_00171"/>
    </source>
</evidence>
<keyword evidence="3 4" id="KW-0413">Isomerase</keyword>
<evidence type="ECO:0000256" key="1">
    <source>
        <dbReference type="ARBA" id="ARBA00009375"/>
    </source>
</evidence>
<dbReference type="NCBIfam" id="TIGR00071">
    <property type="entry name" value="hisT_truA"/>
    <property type="match status" value="1"/>
</dbReference>
<evidence type="ECO:0000259" key="8">
    <source>
        <dbReference type="Pfam" id="PF01416"/>
    </source>
</evidence>
<dbReference type="InterPro" id="IPR020097">
    <property type="entry name" value="PsdUridine_synth_TruA_a/b_dom"/>
</dbReference>
<comment type="similarity">
    <text evidence="1 4 7">Belongs to the tRNA pseudouridine synthase TruA family.</text>
</comment>
<comment type="function">
    <text evidence="4">Formation of pseudouridine at positions 38, 39 and 40 in the anticodon stem and loop of transfer RNAs.</text>
</comment>
<evidence type="ECO:0000256" key="5">
    <source>
        <dbReference type="PIRSR" id="PIRSR001430-1"/>
    </source>
</evidence>
<dbReference type="SUPFAM" id="SSF55120">
    <property type="entry name" value="Pseudouridine synthase"/>
    <property type="match status" value="1"/>
</dbReference>
<comment type="catalytic activity">
    <reaction evidence="4 7">
        <text>uridine(38/39/40) in tRNA = pseudouridine(38/39/40) in tRNA</text>
        <dbReference type="Rhea" id="RHEA:22376"/>
        <dbReference type="Rhea" id="RHEA-COMP:10085"/>
        <dbReference type="Rhea" id="RHEA-COMP:10087"/>
        <dbReference type="ChEBI" id="CHEBI:65314"/>
        <dbReference type="ChEBI" id="CHEBI:65315"/>
        <dbReference type="EC" id="5.4.99.12"/>
    </reaction>
</comment>
<dbReference type="PANTHER" id="PTHR11142">
    <property type="entry name" value="PSEUDOURIDYLATE SYNTHASE"/>
    <property type="match status" value="1"/>
</dbReference>
<dbReference type="InterPro" id="IPR020094">
    <property type="entry name" value="TruA/RsuA/RluB/E/F_N"/>
</dbReference>
<dbReference type="InterPro" id="IPR020095">
    <property type="entry name" value="PsdUridine_synth_TruA_C"/>
</dbReference>
<organism evidence="9 10">
    <name type="scientific">Methanofollis fontis</name>
    <dbReference type="NCBI Taxonomy" id="2052832"/>
    <lineage>
        <taxon>Archaea</taxon>
        <taxon>Methanobacteriati</taxon>
        <taxon>Methanobacteriota</taxon>
        <taxon>Stenosarchaea group</taxon>
        <taxon>Methanomicrobia</taxon>
        <taxon>Methanomicrobiales</taxon>
        <taxon>Methanomicrobiaceae</taxon>
        <taxon>Methanofollis</taxon>
    </lineage>
</organism>
<dbReference type="Gene3D" id="3.30.70.580">
    <property type="entry name" value="Pseudouridine synthase I, catalytic domain, N-terminal subdomain"/>
    <property type="match status" value="1"/>
</dbReference>
<feature type="binding site" evidence="4 6">
    <location>
        <position position="110"/>
    </location>
    <ligand>
        <name>substrate</name>
    </ligand>
</feature>
<dbReference type="HAMAP" id="MF_00171">
    <property type="entry name" value="TruA"/>
    <property type="match status" value="1"/>
</dbReference>
<keyword evidence="10" id="KW-1185">Reference proteome</keyword>
<dbReference type="GO" id="GO:0003723">
    <property type="term" value="F:RNA binding"/>
    <property type="evidence" value="ECO:0007669"/>
    <property type="project" value="InterPro"/>
</dbReference>
<gene>
    <name evidence="4" type="primary">truA</name>
    <name evidence="9" type="ORF">CUJ86_02465</name>
</gene>
<evidence type="ECO:0000256" key="3">
    <source>
        <dbReference type="ARBA" id="ARBA00023235"/>
    </source>
</evidence>